<dbReference type="InParanoid" id="O45257"/>
<dbReference type="PhylomeDB" id="O45257"/>
<evidence type="ECO:0000313" key="4">
    <source>
        <dbReference type="WormBase" id="C17H1.6"/>
    </source>
</evidence>
<dbReference type="HOGENOM" id="CLU_056064_0_0_1"/>
<keyword evidence="1" id="KW-0175">Coiled coil</keyword>
<dbReference type="PaxDb" id="6239-C17H1.6"/>
<reference evidence="2 3" key="1">
    <citation type="journal article" date="1998" name="Science">
        <title>Genome sequence of the nematode C. elegans: a platform for investigating biology.</title>
        <authorList>
            <consortium name="The C. elegans sequencing consortium"/>
            <person name="Sulson J.E."/>
            <person name="Waterston R."/>
        </authorList>
    </citation>
    <scope>NUCLEOTIDE SEQUENCE [LARGE SCALE GENOMIC DNA]</scope>
    <source>
        <strain evidence="2 3">Bristol N2</strain>
    </source>
</reference>
<name>O45257_CAEEL</name>
<keyword evidence="3" id="KW-1185">Reference proteome</keyword>
<dbReference type="EMBL" id="BX284601">
    <property type="protein sequence ID" value="CAB07170.1"/>
    <property type="molecule type" value="Genomic_DNA"/>
</dbReference>
<dbReference type="CTD" id="182748"/>
<dbReference type="Bgee" id="WBGene00007659">
    <property type="expression patterns" value="Expressed in material anatomical entity and 2 other cell types or tissues"/>
</dbReference>
<dbReference type="GO" id="GO:0045087">
    <property type="term" value="P:innate immune response"/>
    <property type="evidence" value="ECO:0000270"/>
    <property type="project" value="WormBase"/>
</dbReference>
<dbReference type="PIR" id="T19373">
    <property type="entry name" value="T19373"/>
</dbReference>
<dbReference type="GeneID" id="182748"/>
<dbReference type="STRING" id="6239.C17H1.6.1"/>
<dbReference type="RefSeq" id="NP_493300.1">
    <property type="nucleotide sequence ID" value="NM_060899.6"/>
</dbReference>
<dbReference type="KEGG" id="cel:CELE_C17H1.6"/>
<evidence type="ECO:0000313" key="3">
    <source>
        <dbReference type="Proteomes" id="UP000001940"/>
    </source>
</evidence>
<dbReference type="AGR" id="WB:WBGene00007659"/>
<gene>
    <name evidence="2 4" type="primary">pals-5</name>
    <name evidence="4" type="ORF">C17H1.6</name>
    <name evidence="2" type="ORF">CELE_C17H1.6</name>
</gene>
<sequence>MNASRQKEILEAIQREEQALRNQKNAYEEELMTREKIDQEMLKQAYENKNHIEETIFAEIDALKEKNVRFQEKCHNERKQFGLKIWKTVEENNADVLNEMQRTNEIKLGNQQNKVDRELRMHALEQWTPETKVYVGNELKKDRKEAVFIVAVKRIVSAGQDLTDEVDSLADHTFELTTGCKRSALESDIGLCEHIVSMIISKIAELQDRCLEISIFCTTDHTMVKPVQKNAEEIGKSAREILMHLERFQVSLSDDPNTNSIKLFESVQTKNDRLKRMIKLIPDVTETNYAVTYLKKRIENGMDL</sequence>
<dbReference type="WormBase" id="C17H1.6">
    <property type="protein sequence ID" value="CE15628"/>
    <property type="gene ID" value="WBGene00007659"/>
    <property type="gene designation" value="pals-5"/>
</dbReference>
<dbReference type="AlphaFoldDB" id="O45257"/>
<accession>O45257</accession>
<evidence type="ECO:0000256" key="1">
    <source>
        <dbReference type="SAM" id="Coils"/>
    </source>
</evidence>
<organism evidence="2 3">
    <name type="scientific">Caenorhabditis elegans</name>
    <dbReference type="NCBI Taxonomy" id="6239"/>
    <lineage>
        <taxon>Eukaryota</taxon>
        <taxon>Metazoa</taxon>
        <taxon>Ecdysozoa</taxon>
        <taxon>Nematoda</taxon>
        <taxon>Chromadorea</taxon>
        <taxon>Rhabditida</taxon>
        <taxon>Rhabditina</taxon>
        <taxon>Rhabditomorpha</taxon>
        <taxon>Rhabditoidea</taxon>
        <taxon>Rhabditidae</taxon>
        <taxon>Peloderinae</taxon>
        <taxon>Caenorhabditis</taxon>
    </lineage>
</organism>
<evidence type="ECO:0000313" key="2">
    <source>
        <dbReference type="EMBL" id="CAB07170.1"/>
    </source>
</evidence>
<protein>
    <submittedName>
        <fullName evidence="2">Protein containing ALS2cr12 (ALS2CR12) signature</fullName>
    </submittedName>
</protein>
<feature type="coiled-coil region" evidence="1">
    <location>
        <begin position="3"/>
        <end position="33"/>
    </location>
</feature>
<dbReference type="UCSC" id="C17H1.6">
    <property type="organism name" value="c. elegans"/>
</dbReference>
<dbReference type="Proteomes" id="UP000001940">
    <property type="component" value="Chromosome I"/>
</dbReference>
<dbReference type="FunCoup" id="O45257">
    <property type="interactions" value="180"/>
</dbReference>
<dbReference type="SMR" id="O45257"/>
<proteinExistence type="predicted"/>